<dbReference type="Pfam" id="PF13560">
    <property type="entry name" value="HTH_31"/>
    <property type="match status" value="1"/>
</dbReference>
<organism evidence="3 4">
    <name type="scientific">Streptomyces johnsoniae</name>
    <dbReference type="NCBI Taxonomy" id="3075532"/>
    <lineage>
        <taxon>Bacteria</taxon>
        <taxon>Bacillati</taxon>
        <taxon>Actinomycetota</taxon>
        <taxon>Actinomycetes</taxon>
        <taxon>Kitasatosporales</taxon>
        <taxon>Streptomycetaceae</taxon>
        <taxon>Streptomyces</taxon>
    </lineage>
</organism>
<feature type="compositionally biased region" description="Basic and acidic residues" evidence="1">
    <location>
        <begin position="126"/>
        <end position="146"/>
    </location>
</feature>
<feature type="compositionally biased region" description="Basic and acidic residues" evidence="1">
    <location>
        <begin position="82"/>
        <end position="91"/>
    </location>
</feature>
<evidence type="ECO:0000313" key="3">
    <source>
        <dbReference type="EMBL" id="MDT0446352.1"/>
    </source>
</evidence>
<dbReference type="InterPro" id="IPR010982">
    <property type="entry name" value="Lambda_DNA-bd_dom_sf"/>
</dbReference>
<dbReference type="SUPFAM" id="SSF47413">
    <property type="entry name" value="lambda repressor-like DNA-binding domains"/>
    <property type="match status" value="1"/>
</dbReference>
<feature type="region of interest" description="Disordered" evidence="1">
    <location>
        <begin position="266"/>
        <end position="291"/>
    </location>
</feature>
<dbReference type="RefSeq" id="WP_311620507.1">
    <property type="nucleotide sequence ID" value="NZ_JAVREV010000018.1"/>
</dbReference>
<sequence>MGSELEGVEALLAEARRAAAMPDPAERLRLRQAAGLSRPQVAGAVGVEPQTVANWETGRTEPAPPARGKYLRLLEGLAEIHPAPKEPRPATHEPAPQVAADLPRQPIPPAAPQRPAESPAARAARAGHERHQERRRTTSAEQTREELGQLVTGAVHEELTKAGGDAESAMDKLAKRAIPDVMRLFAATRKTARYEYTAYPALPDILRKPRKDAPDLIWEARPSWRHPGHRRHPDGDLHVTALDANAAYLSAMKTWLPIGRLEHSATGEHDKKRSGVHLITPPPWHHPELPSPLGDREEAGPLWITEATLRLLLRLAGPKHRLLDPPVIHESWTSSATENFLDALRQILATVRADALASRDDVTAHYIKAMYSKFVSTMGESHNNRDITRPDWMHIVRAQAFANLWGRAFKAHQAGLTVISAMGTDELHLAGDWHTVFTEGRGLSEMKVKTDRDGAPVHYTVARSSR</sequence>
<feature type="region of interest" description="Disordered" evidence="1">
    <location>
        <begin position="78"/>
        <end position="146"/>
    </location>
</feature>
<dbReference type="InterPro" id="IPR001387">
    <property type="entry name" value="Cro/C1-type_HTH"/>
</dbReference>
<dbReference type="Gene3D" id="1.10.260.40">
    <property type="entry name" value="lambda repressor-like DNA-binding domains"/>
    <property type="match status" value="1"/>
</dbReference>
<reference evidence="4" key="1">
    <citation type="submission" date="2023-07" db="EMBL/GenBank/DDBJ databases">
        <title>30 novel species of actinomycetes from the DSMZ collection.</title>
        <authorList>
            <person name="Nouioui I."/>
        </authorList>
    </citation>
    <scope>NUCLEOTIDE SEQUENCE [LARGE SCALE GENOMIC DNA]</scope>
    <source>
        <strain evidence="4">DSM 41886</strain>
    </source>
</reference>
<comment type="caution">
    <text evidence="3">The sequence shown here is derived from an EMBL/GenBank/DDBJ whole genome shotgun (WGS) entry which is preliminary data.</text>
</comment>
<evidence type="ECO:0000259" key="2">
    <source>
        <dbReference type="PROSITE" id="PS50943"/>
    </source>
</evidence>
<keyword evidence="4" id="KW-1185">Reference proteome</keyword>
<dbReference type="PROSITE" id="PS50943">
    <property type="entry name" value="HTH_CROC1"/>
    <property type="match status" value="1"/>
</dbReference>
<proteinExistence type="predicted"/>
<evidence type="ECO:0000256" key="1">
    <source>
        <dbReference type="SAM" id="MobiDB-lite"/>
    </source>
</evidence>
<dbReference type="EMBL" id="JAVREV010000018">
    <property type="protein sequence ID" value="MDT0446352.1"/>
    <property type="molecule type" value="Genomic_DNA"/>
</dbReference>
<feature type="domain" description="HTH cro/C1-type" evidence="2">
    <location>
        <begin position="29"/>
        <end position="80"/>
    </location>
</feature>
<feature type="compositionally biased region" description="Low complexity" evidence="1">
    <location>
        <begin position="113"/>
        <end position="124"/>
    </location>
</feature>
<name>A0ABU2SBK2_9ACTN</name>
<accession>A0ABU2SBK2</accession>
<gene>
    <name evidence="3" type="ORF">RM779_27695</name>
</gene>
<evidence type="ECO:0000313" key="4">
    <source>
        <dbReference type="Proteomes" id="UP001183615"/>
    </source>
</evidence>
<dbReference type="CDD" id="cd00093">
    <property type="entry name" value="HTH_XRE"/>
    <property type="match status" value="1"/>
</dbReference>
<dbReference type="Proteomes" id="UP001183615">
    <property type="component" value="Unassembled WGS sequence"/>
</dbReference>
<protein>
    <submittedName>
        <fullName evidence="3">Helix-turn-helix domain-containing protein</fullName>
    </submittedName>
</protein>